<dbReference type="SUPFAM" id="SSF52833">
    <property type="entry name" value="Thioredoxin-like"/>
    <property type="match status" value="3"/>
</dbReference>
<dbReference type="PANTHER" id="PTHR46426:SF1">
    <property type="entry name" value="PROTEIN DISULFIDE-ISOMERASE TMX3"/>
    <property type="match status" value="1"/>
</dbReference>
<keyword evidence="8" id="KW-0413">Isomerase</keyword>
<keyword evidence="2" id="KW-0812">Transmembrane</keyword>
<dbReference type="STRING" id="1081102.A0A167QYB3"/>
<evidence type="ECO:0000256" key="3">
    <source>
        <dbReference type="ARBA" id="ARBA00022989"/>
    </source>
</evidence>
<dbReference type="InterPro" id="IPR013766">
    <property type="entry name" value="Thioredoxin_domain"/>
</dbReference>
<dbReference type="AlphaFoldDB" id="A0A167QYB3"/>
<protein>
    <submittedName>
        <fullName evidence="8">Disulfide isomerase</fullName>
    </submittedName>
</protein>
<dbReference type="InterPro" id="IPR036249">
    <property type="entry name" value="Thioredoxin-like_sf"/>
</dbReference>
<dbReference type="Gene3D" id="3.40.30.10">
    <property type="entry name" value="Glutaredoxin"/>
    <property type="match status" value="2"/>
</dbReference>
<comment type="subcellular location">
    <subcellularLocation>
        <location evidence="1">Membrane</location>
        <topology evidence="1">Single-pass membrane protein</topology>
    </subcellularLocation>
</comment>
<evidence type="ECO:0000256" key="2">
    <source>
        <dbReference type="ARBA" id="ARBA00022692"/>
    </source>
</evidence>
<feature type="region of interest" description="Disordered" evidence="5">
    <location>
        <begin position="176"/>
        <end position="294"/>
    </location>
</feature>
<dbReference type="PANTHER" id="PTHR46426">
    <property type="entry name" value="PROTEIN DISULFIDE-ISOMERASE TMX3"/>
    <property type="match status" value="1"/>
</dbReference>
<feature type="signal peptide" evidence="6">
    <location>
        <begin position="1"/>
        <end position="24"/>
    </location>
</feature>
<dbReference type="GO" id="GO:0005783">
    <property type="term" value="C:endoplasmic reticulum"/>
    <property type="evidence" value="ECO:0007669"/>
    <property type="project" value="TreeGrafter"/>
</dbReference>
<dbReference type="GO" id="GO:0016853">
    <property type="term" value="F:isomerase activity"/>
    <property type="evidence" value="ECO:0007669"/>
    <property type="project" value="UniProtKB-KW"/>
</dbReference>
<dbReference type="GO" id="GO:0016020">
    <property type="term" value="C:membrane"/>
    <property type="evidence" value="ECO:0007669"/>
    <property type="project" value="UniProtKB-SubCell"/>
</dbReference>
<dbReference type="OrthoDB" id="72053at2759"/>
<feature type="chain" id="PRO_5007891704" evidence="6">
    <location>
        <begin position="25"/>
        <end position="756"/>
    </location>
</feature>
<reference evidence="8 9" key="1">
    <citation type="journal article" date="2016" name="Genome Biol. Evol.">
        <title>Divergent and convergent evolution of fungal pathogenicity.</title>
        <authorList>
            <person name="Shang Y."/>
            <person name="Xiao G."/>
            <person name="Zheng P."/>
            <person name="Cen K."/>
            <person name="Zhan S."/>
            <person name="Wang C."/>
        </authorList>
    </citation>
    <scope>NUCLEOTIDE SEQUENCE [LARGE SCALE GENOMIC DNA]</scope>
    <source>
        <strain evidence="8 9">RCEF 264</strain>
    </source>
</reference>
<evidence type="ECO:0000259" key="7">
    <source>
        <dbReference type="PROSITE" id="PS51352"/>
    </source>
</evidence>
<evidence type="ECO:0000256" key="4">
    <source>
        <dbReference type="ARBA" id="ARBA00023136"/>
    </source>
</evidence>
<dbReference type="PROSITE" id="PS51352">
    <property type="entry name" value="THIOREDOXIN_2"/>
    <property type="match status" value="2"/>
</dbReference>
<evidence type="ECO:0000256" key="5">
    <source>
        <dbReference type="SAM" id="MobiDB-lite"/>
    </source>
</evidence>
<evidence type="ECO:0000256" key="6">
    <source>
        <dbReference type="SAM" id="SignalP"/>
    </source>
</evidence>
<feature type="domain" description="Thioredoxin" evidence="7">
    <location>
        <begin position="272"/>
        <end position="416"/>
    </location>
</feature>
<accession>A0A167QYB3</accession>
<dbReference type="Proteomes" id="UP000076874">
    <property type="component" value="Unassembled WGS sequence"/>
</dbReference>
<evidence type="ECO:0000313" key="9">
    <source>
        <dbReference type="Proteomes" id="UP000076874"/>
    </source>
</evidence>
<feature type="compositionally biased region" description="Polar residues" evidence="5">
    <location>
        <begin position="264"/>
        <end position="273"/>
    </location>
</feature>
<feature type="compositionally biased region" description="Basic and acidic residues" evidence="5">
    <location>
        <begin position="179"/>
        <end position="227"/>
    </location>
</feature>
<keyword evidence="6" id="KW-0732">Signal</keyword>
<dbReference type="EMBL" id="AZHD01000013">
    <property type="protein sequence ID" value="OAA58095.1"/>
    <property type="molecule type" value="Genomic_DNA"/>
</dbReference>
<keyword evidence="4" id="KW-0472">Membrane</keyword>
<keyword evidence="3" id="KW-1133">Transmembrane helix</keyword>
<organism evidence="8 9">
    <name type="scientific">Niveomyces insectorum RCEF 264</name>
    <dbReference type="NCBI Taxonomy" id="1081102"/>
    <lineage>
        <taxon>Eukaryota</taxon>
        <taxon>Fungi</taxon>
        <taxon>Dikarya</taxon>
        <taxon>Ascomycota</taxon>
        <taxon>Pezizomycotina</taxon>
        <taxon>Sordariomycetes</taxon>
        <taxon>Hypocreomycetidae</taxon>
        <taxon>Hypocreales</taxon>
        <taxon>Cordycipitaceae</taxon>
        <taxon>Niveomyces</taxon>
    </lineage>
</organism>
<gene>
    <name evidence="8" type="ORF">SPI_06980</name>
</gene>
<dbReference type="InterPro" id="IPR052250">
    <property type="entry name" value="PDI_TMX3"/>
</dbReference>
<keyword evidence="9" id="KW-1185">Reference proteome</keyword>
<comment type="caution">
    <text evidence="8">The sequence shown here is derived from an EMBL/GenBank/DDBJ whole genome shotgun (WGS) entry which is preliminary data.</text>
</comment>
<dbReference type="Pfam" id="PF00085">
    <property type="entry name" value="Thioredoxin"/>
    <property type="match status" value="2"/>
</dbReference>
<evidence type="ECO:0000256" key="1">
    <source>
        <dbReference type="ARBA" id="ARBA00004167"/>
    </source>
</evidence>
<sequence>MKLPPFSSLLGVFALGSVVATAAAAAESSQGDAKPTTFDGIEVPPLLQLTPKNFDDYLKKTKPSCSQHLIVSPYCHHCKRFAPAFQTTYEFYYTEKDESKPGVKFSDIYDMQFAEINCVAYFDLCHKLGIESYPTTILFADGEKSNTIRGVKNVTILSRAIEAALDKAHPAVRPTKLLLPKDGDTARPRTEADADAILDKNADREKGEKKQADKAKADAEKKAKTAKDANSSPSEKVVAAKDVAAKDATAKNAPAAGAKEHNPSHTGSASSASHRGPSPSTPNPNTNPSGTSVPLTAETFQTLVTMTQEPWFIKFYAPWCHHCKAMAASWEQLAKEMQGRLNVGEVNCEKETRLCKDVRLQGYPTILFFRGGERVEYDGLRGLGDFVQYAEKALDIVGGVRDVDAAAFKALEEQEEVIFLYFYDFATTTEDFLALERLPLSLIGRAKLVKTDDPALYERFKITTWPRLLVSREGRPTYYAPLTPHEMRDAHRVLRWMKSVWLPIVPELTATNAREIMDGKLVVLGILKRADTEAFASATREMKSAASEWMDKQLQLFQLERQELRDAKQLRIEEAEDRNDQRALRAAKSIRVNMDRADKKEVAFAWVDGVFWQRWVRTTYGIDVKDGERVIINDEDNRRYWDTTITGNPILPSRTSILETLNKVTVSPAKIKPKLTISSIEKLFFDIRATFSEHPFLSIGCVLGLSLGAASWLRGRVRRGRGHFRLEDSNGGGGGGMKEYKLPILGSGLNANGKVD</sequence>
<feature type="domain" description="Thioredoxin" evidence="7">
    <location>
        <begin position="22"/>
        <end position="166"/>
    </location>
</feature>
<dbReference type="CDD" id="cd02961">
    <property type="entry name" value="PDI_a_family"/>
    <property type="match status" value="2"/>
</dbReference>
<proteinExistence type="predicted"/>
<name>A0A167QYB3_9HYPO</name>
<evidence type="ECO:0000313" key="8">
    <source>
        <dbReference type="EMBL" id="OAA58095.1"/>
    </source>
</evidence>
<feature type="compositionally biased region" description="Low complexity" evidence="5">
    <location>
        <begin position="283"/>
        <end position="292"/>
    </location>
</feature>